<dbReference type="SUPFAM" id="SSF140500">
    <property type="entry name" value="BAS1536-like"/>
    <property type="match status" value="1"/>
</dbReference>
<organism evidence="1 2">
    <name type="scientific">Fictibacillus nanhaiensis</name>
    <dbReference type="NCBI Taxonomy" id="742169"/>
    <lineage>
        <taxon>Bacteria</taxon>
        <taxon>Bacillati</taxon>
        <taxon>Bacillota</taxon>
        <taxon>Bacilli</taxon>
        <taxon>Bacillales</taxon>
        <taxon>Fictibacillaceae</taxon>
        <taxon>Fictibacillus</taxon>
    </lineage>
</organism>
<dbReference type="InterPro" id="IPR037208">
    <property type="entry name" value="Spo0E-like_sf"/>
</dbReference>
<name>A0ABS2ZL04_9BACL</name>
<sequence>MKEISIQERIRILREELYRISYQLNYELTHPKLVTISQQLDHLLNQYSKIQQKV</sequence>
<protein>
    <submittedName>
        <fullName evidence="1">Aspartyl-phosphate phosphatase Spo0E family protein</fullName>
    </submittedName>
</protein>
<dbReference type="Gene3D" id="4.10.280.10">
    <property type="entry name" value="Helix-loop-helix DNA-binding domain"/>
    <property type="match status" value="1"/>
</dbReference>
<proteinExistence type="predicted"/>
<dbReference type="Pfam" id="PF09388">
    <property type="entry name" value="SpoOE-like"/>
    <property type="match status" value="1"/>
</dbReference>
<accession>A0ABS2ZL04</accession>
<dbReference type="RefSeq" id="WP_205724723.1">
    <property type="nucleotide sequence ID" value="NZ_JAFHKR010000037.1"/>
</dbReference>
<dbReference type="InterPro" id="IPR018540">
    <property type="entry name" value="Spo0E-like"/>
</dbReference>
<gene>
    <name evidence="1" type="ORF">JYA63_04730</name>
</gene>
<reference evidence="1 2" key="1">
    <citation type="submission" date="2021-01" db="EMBL/GenBank/DDBJ databases">
        <title>Genome Sequencing of Type Strains.</title>
        <authorList>
            <person name="Lemaire J.F."/>
            <person name="Inderbitzin P."/>
            <person name="Collins S.B."/>
            <person name="Wespe N."/>
            <person name="Knight-Connoni V."/>
        </authorList>
    </citation>
    <scope>NUCLEOTIDE SEQUENCE [LARGE SCALE GENOMIC DNA]</scope>
    <source>
        <strain evidence="1 2">DSM 23009</strain>
    </source>
</reference>
<dbReference type="EMBL" id="JAFHKR010000037">
    <property type="protein sequence ID" value="MBN3553560.1"/>
    <property type="molecule type" value="Genomic_DNA"/>
</dbReference>
<dbReference type="Proteomes" id="UP001296923">
    <property type="component" value="Unassembled WGS sequence"/>
</dbReference>
<evidence type="ECO:0000313" key="1">
    <source>
        <dbReference type="EMBL" id="MBN3553560.1"/>
    </source>
</evidence>
<evidence type="ECO:0000313" key="2">
    <source>
        <dbReference type="Proteomes" id="UP001296923"/>
    </source>
</evidence>
<comment type="caution">
    <text evidence="1">The sequence shown here is derived from an EMBL/GenBank/DDBJ whole genome shotgun (WGS) entry which is preliminary data.</text>
</comment>
<dbReference type="InterPro" id="IPR036638">
    <property type="entry name" value="HLH_DNA-bd_sf"/>
</dbReference>
<keyword evidence="2" id="KW-1185">Reference proteome</keyword>